<organism evidence="3 4">
    <name type="scientific">Clonostachys rhizophaga</name>
    <dbReference type="NCBI Taxonomy" id="160324"/>
    <lineage>
        <taxon>Eukaryota</taxon>
        <taxon>Fungi</taxon>
        <taxon>Dikarya</taxon>
        <taxon>Ascomycota</taxon>
        <taxon>Pezizomycotina</taxon>
        <taxon>Sordariomycetes</taxon>
        <taxon>Hypocreomycetidae</taxon>
        <taxon>Hypocreales</taxon>
        <taxon>Bionectriaceae</taxon>
        <taxon>Clonostachys</taxon>
    </lineage>
</organism>
<keyword evidence="2" id="KW-1133">Transmembrane helix</keyword>
<evidence type="ECO:0000256" key="1">
    <source>
        <dbReference type="SAM" id="MobiDB-lite"/>
    </source>
</evidence>
<reference evidence="3" key="1">
    <citation type="submission" date="2021-10" db="EMBL/GenBank/DDBJ databases">
        <authorList>
            <person name="Piombo E."/>
        </authorList>
    </citation>
    <scope>NUCLEOTIDE SEQUENCE</scope>
</reference>
<feature type="transmembrane region" description="Helical" evidence="2">
    <location>
        <begin position="16"/>
        <end position="34"/>
    </location>
</feature>
<keyword evidence="4" id="KW-1185">Reference proteome</keyword>
<dbReference type="AlphaFoldDB" id="A0A9N9YJL2"/>
<sequence length="111" mass="13104">DNKNYYPSLSYSKEELELYILVYSTSLVLLYNLFIKANTKIPAFDWELYIGGYSPGSYSNNRSQTQRAEGLYRTQRSPASNNYTREEEERNRQHNIYLPGHWEITTEYTLG</sequence>
<keyword evidence="2" id="KW-0812">Transmembrane</keyword>
<evidence type="ECO:0000256" key="2">
    <source>
        <dbReference type="SAM" id="Phobius"/>
    </source>
</evidence>
<proteinExistence type="predicted"/>
<protein>
    <submittedName>
        <fullName evidence="3">Uncharacterized protein</fullName>
    </submittedName>
</protein>
<dbReference type="EMBL" id="CABFNQ020000642">
    <property type="protein sequence ID" value="CAH0020395.1"/>
    <property type="molecule type" value="Genomic_DNA"/>
</dbReference>
<gene>
    <name evidence="3" type="ORF">CRHIZ90672A_00013895</name>
</gene>
<accession>A0A9N9YJL2</accession>
<keyword evidence="2" id="KW-0472">Membrane</keyword>
<name>A0A9N9YJL2_9HYPO</name>
<evidence type="ECO:0000313" key="4">
    <source>
        <dbReference type="Proteomes" id="UP000696573"/>
    </source>
</evidence>
<dbReference type="Proteomes" id="UP000696573">
    <property type="component" value="Unassembled WGS sequence"/>
</dbReference>
<feature type="non-terminal residue" evidence="3">
    <location>
        <position position="111"/>
    </location>
</feature>
<feature type="region of interest" description="Disordered" evidence="1">
    <location>
        <begin position="59"/>
        <end position="91"/>
    </location>
</feature>
<comment type="caution">
    <text evidence="3">The sequence shown here is derived from an EMBL/GenBank/DDBJ whole genome shotgun (WGS) entry which is preliminary data.</text>
</comment>
<evidence type="ECO:0000313" key="3">
    <source>
        <dbReference type="EMBL" id="CAH0020395.1"/>
    </source>
</evidence>